<proteinExistence type="inferred from homology"/>
<dbReference type="GO" id="GO:0003677">
    <property type="term" value="F:DNA binding"/>
    <property type="evidence" value="ECO:0007669"/>
    <property type="project" value="UniProtKB-KW"/>
</dbReference>
<dbReference type="InterPro" id="IPR014284">
    <property type="entry name" value="RNA_pol_sigma-70_dom"/>
</dbReference>
<dbReference type="NCBIfam" id="TIGR02937">
    <property type="entry name" value="sigma70-ECF"/>
    <property type="match status" value="1"/>
</dbReference>
<dbReference type="GO" id="GO:0006352">
    <property type="term" value="P:DNA-templated transcription initiation"/>
    <property type="evidence" value="ECO:0007669"/>
    <property type="project" value="InterPro"/>
</dbReference>
<dbReference type="PANTHER" id="PTHR43133:SF52">
    <property type="entry name" value="ECF RNA POLYMERASE SIGMA FACTOR SIGL"/>
    <property type="match status" value="1"/>
</dbReference>
<comment type="caution">
    <text evidence="8">The sequence shown here is derived from an EMBL/GenBank/DDBJ whole genome shotgun (WGS) entry which is preliminary data.</text>
</comment>
<keyword evidence="9" id="KW-1185">Reference proteome</keyword>
<dbReference type="EMBL" id="SIRE01000009">
    <property type="protein sequence ID" value="TBL78525.1"/>
    <property type="molecule type" value="Genomic_DNA"/>
</dbReference>
<keyword evidence="2" id="KW-0805">Transcription regulation</keyword>
<dbReference type="AlphaFoldDB" id="A0A4Q9DRL6"/>
<dbReference type="InterPro" id="IPR036388">
    <property type="entry name" value="WH-like_DNA-bd_sf"/>
</dbReference>
<accession>A0A4Q9DRL6</accession>
<evidence type="ECO:0000259" key="7">
    <source>
        <dbReference type="Pfam" id="PF08281"/>
    </source>
</evidence>
<keyword evidence="3" id="KW-0731">Sigma factor</keyword>
<dbReference type="RefSeq" id="WP_131013882.1">
    <property type="nucleotide sequence ID" value="NZ_SIRE01000009.1"/>
</dbReference>
<dbReference type="GO" id="GO:0016987">
    <property type="term" value="F:sigma factor activity"/>
    <property type="evidence" value="ECO:0007669"/>
    <property type="project" value="UniProtKB-KW"/>
</dbReference>
<protein>
    <submittedName>
        <fullName evidence="8">Sigma-70 family RNA polymerase sigma factor</fullName>
    </submittedName>
</protein>
<evidence type="ECO:0000313" key="8">
    <source>
        <dbReference type="EMBL" id="TBL78525.1"/>
    </source>
</evidence>
<gene>
    <name evidence="8" type="ORF">EYB31_13540</name>
</gene>
<dbReference type="Gene3D" id="1.10.1740.10">
    <property type="match status" value="1"/>
</dbReference>
<dbReference type="Pfam" id="PF04542">
    <property type="entry name" value="Sigma70_r2"/>
    <property type="match status" value="1"/>
</dbReference>
<reference evidence="8 9" key="1">
    <citation type="submission" date="2019-02" db="EMBL/GenBank/DDBJ databases">
        <title>Paenibacillus sp. nov., isolated from surface-sterilized tissue of Thalictrum simplex L.</title>
        <authorList>
            <person name="Tuo L."/>
        </authorList>
    </citation>
    <scope>NUCLEOTIDE SEQUENCE [LARGE SCALE GENOMIC DNA]</scope>
    <source>
        <strain evidence="8 9">N2SHLJ1</strain>
    </source>
</reference>
<evidence type="ECO:0000313" key="9">
    <source>
        <dbReference type="Proteomes" id="UP000293142"/>
    </source>
</evidence>
<organism evidence="8 9">
    <name type="scientific">Paenibacillus thalictri</name>
    <dbReference type="NCBI Taxonomy" id="2527873"/>
    <lineage>
        <taxon>Bacteria</taxon>
        <taxon>Bacillati</taxon>
        <taxon>Bacillota</taxon>
        <taxon>Bacilli</taxon>
        <taxon>Bacillales</taxon>
        <taxon>Paenibacillaceae</taxon>
        <taxon>Paenibacillus</taxon>
    </lineage>
</organism>
<dbReference type="CDD" id="cd06171">
    <property type="entry name" value="Sigma70_r4"/>
    <property type="match status" value="1"/>
</dbReference>
<dbReference type="Gene3D" id="1.10.10.10">
    <property type="entry name" value="Winged helix-like DNA-binding domain superfamily/Winged helix DNA-binding domain"/>
    <property type="match status" value="1"/>
</dbReference>
<dbReference type="NCBIfam" id="TIGR02950">
    <property type="entry name" value="SigM_subfam"/>
    <property type="match status" value="1"/>
</dbReference>
<dbReference type="InterPro" id="IPR013325">
    <property type="entry name" value="RNA_pol_sigma_r2"/>
</dbReference>
<feature type="domain" description="RNA polymerase sigma factor 70 region 4 type 2" evidence="7">
    <location>
        <begin position="107"/>
        <end position="156"/>
    </location>
</feature>
<evidence type="ECO:0000256" key="2">
    <source>
        <dbReference type="ARBA" id="ARBA00023015"/>
    </source>
</evidence>
<sequence>MKPKNLDAIYQQYMKDVYRYLRSLCYDHHAAEDLVQETFYRAYLYLEDCKEDKVKPWLFRVAYNAFVDYKRKESRSSTQEPDFFRHHGHSDTPEAAVLRQERWDEFERWVTRLPYKQRQALLLHDFGRLTYQEAAELMGVSLSHYKVLLFRARQQLRKSERKDGEA</sequence>
<evidence type="ECO:0000256" key="1">
    <source>
        <dbReference type="ARBA" id="ARBA00010641"/>
    </source>
</evidence>
<feature type="domain" description="RNA polymerase sigma-70 region 2" evidence="6">
    <location>
        <begin position="9"/>
        <end position="75"/>
    </location>
</feature>
<evidence type="ECO:0000259" key="6">
    <source>
        <dbReference type="Pfam" id="PF04542"/>
    </source>
</evidence>
<keyword evidence="5" id="KW-0804">Transcription</keyword>
<dbReference type="InterPro" id="IPR014296">
    <property type="entry name" value="RNA_pol_sigma-M_bacilli"/>
</dbReference>
<comment type="similarity">
    <text evidence="1">Belongs to the sigma-70 factor family. ECF subfamily.</text>
</comment>
<dbReference type="InterPro" id="IPR013249">
    <property type="entry name" value="RNA_pol_sigma70_r4_t2"/>
</dbReference>
<evidence type="ECO:0000256" key="5">
    <source>
        <dbReference type="ARBA" id="ARBA00023163"/>
    </source>
</evidence>
<dbReference type="Pfam" id="PF08281">
    <property type="entry name" value="Sigma70_r4_2"/>
    <property type="match status" value="1"/>
</dbReference>
<dbReference type="InterPro" id="IPR039425">
    <property type="entry name" value="RNA_pol_sigma-70-like"/>
</dbReference>
<dbReference type="Proteomes" id="UP000293142">
    <property type="component" value="Unassembled WGS sequence"/>
</dbReference>
<dbReference type="InterPro" id="IPR007627">
    <property type="entry name" value="RNA_pol_sigma70_r2"/>
</dbReference>
<dbReference type="PANTHER" id="PTHR43133">
    <property type="entry name" value="RNA POLYMERASE ECF-TYPE SIGMA FACTO"/>
    <property type="match status" value="1"/>
</dbReference>
<name>A0A4Q9DRL6_9BACL</name>
<dbReference type="OrthoDB" id="9795666at2"/>
<dbReference type="InterPro" id="IPR013324">
    <property type="entry name" value="RNA_pol_sigma_r3/r4-like"/>
</dbReference>
<evidence type="ECO:0000256" key="3">
    <source>
        <dbReference type="ARBA" id="ARBA00023082"/>
    </source>
</evidence>
<keyword evidence="4" id="KW-0238">DNA-binding</keyword>
<evidence type="ECO:0000256" key="4">
    <source>
        <dbReference type="ARBA" id="ARBA00023125"/>
    </source>
</evidence>
<dbReference type="SUPFAM" id="SSF88659">
    <property type="entry name" value="Sigma3 and sigma4 domains of RNA polymerase sigma factors"/>
    <property type="match status" value="1"/>
</dbReference>
<dbReference type="SUPFAM" id="SSF88946">
    <property type="entry name" value="Sigma2 domain of RNA polymerase sigma factors"/>
    <property type="match status" value="1"/>
</dbReference>